<accession>A0A4R6XM27</accession>
<dbReference type="Gene3D" id="2.130.10.10">
    <property type="entry name" value="YVTN repeat-like/Quinoprotein amine dehydrogenase"/>
    <property type="match status" value="4"/>
</dbReference>
<feature type="signal peptide" evidence="1">
    <location>
        <begin position="1"/>
        <end position="24"/>
    </location>
</feature>
<reference evidence="2 3" key="1">
    <citation type="submission" date="2019-03" db="EMBL/GenBank/DDBJ databases">
        <title>Genomic Encyclopedia of Type Strains, Phase IV (KMG-IV): sequencing the most valuable type-strain genomes for metagenomic binning, comparative biology and taxonomic classification.</title>
        <authorList>
            <person name="Goeker M."/>
        </authorList>
    </citation>
    <scope>NUCLEOTIDE SEQUENCE [LARGE SCALE GENOMIC DNA]</scope>
    <source>
        <strain evidence="2 3">DSM 25488</strain>
    </source>
</reference>
<name>A0A4R6XM27_9GAMM</name>
<dbReference type="SUPFAM" id="SSF50939">
    <property type="entry name" value="Sialidases"/>
    <property type="match status" value="1"/>
</dbReference>
<evidence type="ECO:0008006" key="4">
    <source>
        <dbReference type="Google" id="ProtNLM"/>
    </source>
</evidence>
<gene>
    <name evidence="2" type="ORF">C8D91_1680</name>
</gene>
<dbReference type="SUPFAM" id="SSF110296">
    <property type="entry name" value="Oligoxyloglucan reducing end-specific cellobiohydrolase"/>
    <property type="match status" value="1"/>
</dbReference>
<sequence>MLKNRFAFALLITLLFLPASHVLAKTINHEAISKAVSGLHMRSIGPALMGGRIADIAVSHTDKSTWYVAVGSGGLWKTTNRGTTWHPIFDSQKSYSIGTVTIDPNNAEVIWLGTGENVSGRHVAWGDGVYKSKDGGKTWQHMGLETSEHIGKILIDPRNSDVVLVAAEGPLWSSGGERGLFKSTDGGTTWQGVLVIDKNTGVTDIEFDPSNPDVIYAAAYQRQRKTWSFLAGGPNSGIYKSTNNGDTWHPVKTGLPKGDVGKIGLAVTPANPDIVYATIEATDQEKGFYRSLNKGESWEKRNSYISGGTGPHYYQEIEASAQNPELIYQMDVFYHVSRDGGKTFDYLGTGREKHSDNHALWIDPDDGKHLISGTDGGLYESYDEGTTWRHFPNMPIAQFYKISLDNAEPFYNIVGGTQDLGTLIGPSRTLNTEGVRNQDWYVALGADGSDAVFDPQDANMAYVEIQQGTLHRLDRRTDEVINIQPQPEPNDPPERWNWDSPIQVSPHNHKRLYFASQRVWQSDDQGHSWQPISGDLTTNTNRYELTTMDQRVWSVDDLYDNGAMSKYATISALSESPKIEGLLYTGSDDGLIHVSPDGGENWRQSTLPKVPARAFINDVEASSHAADTVFAVADAHKLGDYQPYLFISKNQGRSWQSIAGDLPKDTLVWVIKQDPVDENLLFIGTEFGIYFSPNQGTHWIKLSAGVPTIAFRDLELHPRAADLVGATFGRGIYVLDDYSPLRHISSALSAKTNTLFPVRDAWWYVPSVPMQAKGMPGQGTTSFASENPPFGAVFTYYLHDVPKTAKQHREDAEKALTEKQANIPFPGWDQLLQESNQAEPQVLLLVNHENGQPVRWIKGSAKAGLHRASWDLKLPAPDPISLTQPAFKPPWAGDPEGPMAAPGNYRVALYVAHNGTLQAQGTTQAFKVKPVANSTPVADFQTATAFQAKTSELSRQISSAGRKLSEAGERLKHLQAALLETPKATPKMFADLNQLQQDLAALQSRLYGDAVRQSLDESAPPSIRSRVGLVEYGHWRTTQPPTQTQQRNIEIATSDFSQFRTDLQAYFKNLANYEAALTAAGAPYTTGRDFE</sequence>
<dbReference type="InterPro" id="IPR052025">
    <property type="entry name" value="Xyloglucanase_GH74"/>
</dbReference>
<protein>
    <recommendedName>
        <fullName evidence="4">Sortilin (Neurotensin receptor 3)</fullName>
    </recommendedName>
</protein>
<dbReference type="EMBL" id="SNZB01000003">
    <property type="protein sequence ID" value="TDR20702.1"/>
    <property type="molecule type" value="Genomic_DNA"/>
</dbReference>
<evidence type="ECO:0000313" key="2">
    <source>
        <dbReference type="EMBL" id="TDR20702.1"/>
    </source>
</evidence>
<dbReference type="RefSeq" id="WP_099018533.1">
    <property type="nucleotide sequence ID" value="NZ_NIHB01000001.1"/>
</dbReference>
<dbReference type="PANTHER" id="PTHR43739:SF5">
    <property type="entry name" value="EXO-ALPHA-SIALIDASE"/>
    <property type="match status" value="1"/>
</dbReference>
<keyword evidence="1" id="KW-0732">Signal</keyword>
<dbReference type="InterPro" id="IPR015943">
    <property type="entry name" value="WD40/YVTN_repeat-like_dom_sf"/>
</dbReference>
<dbReference type="GO" id="GO:0010411">
    <property type="term" value="P:xyloglucan metabolic process"/>
    <property type="evidence" value="ECO:0007669"/>
    <property type="project" value="TreeGrafter"/>
</dbReference>
<dbReference type="OrthoDB" id="5664384at2"/>
<dbReference type="Proteomes" id="UP000295724">
    <property type="component" value="Unassembled WGS sequence"/>
</dbReference>
<keyword evidence="3" id="KW-1185">Reference proteome</keyword>
<evidence type="ECO:0000313" key="3">
    <source>
        <dbReference type="Proteomes" id="UP000295724"/>
    </source>
</evidence>
<dbReference type="CDD" id="cd15482">
    <property type="entry name" value="Sialidase_non-viral"/>
    <property type="match status" value="1"/>
</dbReference>
<proteinExistence type="predicted"/>
<comment type="caution">
    <text evidence="2">The sequence shown here is derived from an EMBL/GenBank/DDBJ whole genome shotgun (WGS) entry which is preliminary data.</text>
</comment>
<dbReference type="PANTHER" id="PTHR43739">
    <property type="entry name" value="XYLOGLUCANASE (EUROFUNG)"/>
    <property type="match status" value="1"/>
</dbReference>
<evidence type="ECO:0000256" key="1">
    <source>
        <dbReference type="SAM" id="SignalP"/>
    </source>
</evidence>
<dbReference type="AlphaFoldDB" id="A0A4R6XM27"/>
<dbReference type="InterPro" id="IPR036278">
    <property type="entry name" value="Sialidase_sf"/>
</dbReference>
<organism evidence="2 3">
    <name type="scientific">Marinicella litoralis</name>
    <dbReference type="NCBI Taxonomy" id="644220"/>
    <lineage>
        <taxon>Bacteria</taxon>
        <taxon>Pseudomonadati</taxon>
        <taxon>Pseudomonadota</taxon>
        <taxon>Gammaproteobacteria</taxon>
        <taxon>Lysobacterales</taxon>
        <taxon>Marinicellaceae</taxon>
        <taxon>Marinicella</taxon>
    </lineage>
</organism>
<feature type="chain" id="PRO_5020598170" description="Sortilin (Neurotensin receptor 3)" evidence="1">
    <location>
        <begin position="25"/>
        <end position="1091"/>
    </location>
</feature>